<dbReference type="RefSeq" id="WP_290598663.1">
    <property type="nucleotide sequence ID" value="NZ_JBHWSZ010000041.1"/>
</dbReference>
<dbReference type="Pfam" id="PF00756">
    <property type="entry name" value="Esterase"/>
    <property type="match status" value="1"/>
</dbReference>
<dbReference type="Proteomes" id="UP000248606">
    <property type="component" value="Unassembled WGS sequence"/>
</dbReference>
<accession>A0A2W5IAK7</accession>
<proteinExistence type="predicted"/>
<dbReference type="InterPro" id="IPR000801">
    <property type="entry name" value="Esterase-like"/>
</dbReference>
<reference evidence="2 3" key="1">
    <citation type="submission" date="2017-08" db="EMBL/GenBank/DDBJ databases">
        <title>Infants hospitalized years apart are colonized by the same room-sourced microbial strains.</title>
        <authorList>
            <person name="Brooks B."/>
            <person name="Olm M.R."/>
            <person name="Firek B.A."/>
            <person name="Baker R."/>
            <person name="Thomas B.C."/>
            <person name="Morowitz M.J."/>
            <person name="Banfield J.F."/>
        </authorList>
    </citation>
    <scope>NUCLEOTIDE SEQUENCE [LARGE SCALE GENOMIC DNA]</scope>
    <source>
        <strain evidence="2">S2_006_000_R1_57</strain>
    </source>
</reference>
<feature type="region of interest" description="Disordered" evidence="1">
    <location>
        <begin position="62"/>
        <end position="85"/>
    </location>
</feature>
<dbReference type="AlphaFoldDB" id="A0A2W5IAK7"/>
<gene>
    <name evidence="2" type="ORF">DI579_05150</name>
</gene>
<dbReference type="EMBL" id="QFOZ01000007">
    <property type="protein sequence ID" value="PZP88750.1"/>
    <property type="molecule type" value="Genomic_DNA"/>
</dbReference>
<organism evidence="2 3">
    <name type="scientific">Lawsonella clevelandensis</name>
    <dbReference type="NCBI Taxonomy" id="1528099"/>
    <lineage>
        <taxon>Bacteria</taxon>
        <taxon>Bacillati</taxon>
        <taxon>Actinomycetota</taxon>
        <taxon>Actinomycetes</taxon>
        <taxon>Mycobacteriales</taxon>
        <taxon>Lawsonellaceae</taxon>
        <taxon>Lawsonella</taxon>
    </lineage>
</organism>
<dbReference type="SUPFAM" id="SSF53474">
    <property type="entry name" value="alpha/beta-Hydrolases"/>
    <property type="match status" value="1"/>
</dbReference>
<dbReference type="InterPro" id="IPR029058">
    <property type="entry name" value="AB_hydrolase_fold"/>
</dbReference>
<dbReference type="InterPro" id="IPR050583">
    <property type="entry name" value="Mycobacterial_A85_antigen"/>
</dbReference>
<evidence type="ECO:0000313" key="3">
    <source>
        <dbReference type="Proteomes" id="UP000248606"/>
    </source>
</evidence>
<evidence type="ECO:0000256" key="1">
    <source>
        <dbReference type="SAM" id="MobiDB-lite"/>
    </source>
</evidence>
<evidence type="ECO:0008006" key="4">
    <source>
        <dbReference type="Google" id="ProtNLM"/>
    </source>
</evidence>
<dbReference type="PANTHER" id="PTHR48098:SF1">
    <property type="entry name" value="DIACYLGLYCEROL ACYLTRANSFERASE_MYCOLYLTRANSFERASE AG85A"/>
    <property type="match status" value="1"/>
</dbReference>
<comment type="caution">
    <text evidence="2">The sequence shown here is derived from an EMBL/GenBank/DDBJ whole genome shotgun (WGS) entry which is preliminary data.</text>
</comment>
<dbReference type="GO" id="GO:0016747">
    <property type="term" value="F:acyltransferase activity, transferring groups other than amino-acyl groups"/>
    <property type="evidence" value="ECO:0007669"/>
    <property type="project" value="TreeGrafter"/>
</dbReference>
<sequence length="402" mass="44311">MKNIFSAFVRNRAPRPGFSQRVSQRFPHGLLRQQVAPVMAAALLCGMVAPLSVSLSAPPVAHAESAKPSGETPDGSGSNSHKNIWDPDADLRVDIHSRESNLPLRSDDSPSGYCTRDPLASNFQRCRIWSPANHTYISIHYKPAMKRSKRVLLLLDGASAVDSHNRWINGGGAARTMADTDINVILPIGGGSSYYADFQYRYRHCSLIHPQLDRQQWETFITKELVAWAGSNGMDTTGWSVGGFSMGGGSALSLTERHPDLFDQVLSYSGMDIFVIPGLLELMNSTNDITLCIARPFGSPLNPSRYEFDPFLNMEKLRSAKDVYISNSLGFVLPRNYQRGDLLGNPWEWGVALLNAAFMAKASAIGLTNVTYELTPQGSHSYHTAALALRKTKQRILNKDRA</sequence>
<protein>
    <recommendedName>
        <fullName evidence="4">Esterase</fullName>
    </recommendedName>
</protein>
<dbReference type="PANTHER" id="PTHR48098">
    <property type="entry name" value="ENTEROCHELIN ESTERASE-RELATED"/>
    <property type="match status" value="1"/>
</dbReference>
<evidence type="ECO:0000313" key="2">
    <source>
        <dbReference type="EMBL" id="PZP88750.1"/>
    </source>
</evidence>
<name>A0A2W5IAK7_9ACTN</name>
<dbReference type="Gene3D" id="3.40.50.1820">
    <property type="entry name" value="alpha/beta hydrolase"/>
    <property type="match status" value="1"/>
</dbReference>